<reference evidence="3" key="1">
    <citation type="journal article" date="2018" name="Nat. Microbiol.">
        <title>Leveraging single-cell genomics to expand the fungal tree of life.</title>
        <authorList>
            <person name="Ahrendt S.R."/>
            <person name="Quandt C.A."/>
            <person name="Ciobanu D."/>
            <person name="Clum A."/>
            <person name="Salamov A."/>
            <person name="Andreopoulos B."/>
            <person name="Cheng J.F."/>
            <person name="Woyke T."/>
            <person name="Pelin A."/>
            <person name="Henrissat B."/>
            <person name="Reynolds N.K."/>
            <person name="Benny G.L."/>
            <person name="Smith M.E."/>
            <person name="James T.Y."/>
            <person name="Grigoriev I.V."/>
        </authorList>
    </citation>
    <scope>NUCLEOTIDE SEQUENCE [LARGE SCALE GENOMIC DNA]</scope>
</reference>
<dbReference type="Proteomes" id="UP000269721">
    <property type="component" value="Unassembled WGS sequence"/>
</dbReference>
<keyword evidence="3" id="KW-1185">Reference proteome</keyword>
<evidence type="ECO:0000313" key="2">
    <source>
        <dbReference type="EMBL" id="RKO88802.1"/>
    </source>
</evidence>
<gene>
    <name evidence="2" type="ORF">BDK51DRAFT_47536</name>
</gene>
<evidence type="ECO:0000313" key="3">
    <source>
        <dbReference type="Proteomes" id="UP000269721"/>
    </source>
</evidence>
<proteinExistence type="predicted"/>
<dbReference type="EMBL" id="KZ996470">
    <property type="protein sequence ID" value="RKO88802.1"/>
    <property type="molecule type" value="Genomic_DNA"/>
</dbReference>
<protein>
    <submittedName>
        <fullName evidence="2">Uncharacterized protein</fullName>
    </submittedName>
</protein>
<dbReference type="AlphaFoldDB" id="A0A4P9W9F5"/>
<sequence length="266" mass="29743">MSSVRNALLPQRAHSQTRVQAEATMDQAATSIRSEMESLVGRFGELSKTKTRKLEEERERQLVAAGNGLLRVFDIKLQLRIDLASERARVLKADVELQAERRRNRDVRGHLENQIAEGREKLHQAERQSTEELTDVRRHLEDQIVTLREKLQQAEATIGSLHDNIGLNEIGSPFTPDALSLAADELYSSIHGLFIKRIDQTALKVPSSPAMKLFSHVCPNALAAPKKPRLVFPAECVKSRILGRVAEIPGFRIGDAVVVKCKAFCE</sequence>
<accession>A0A4P9W9F5</accession>
<organism evidence="2 3">
    <name type="scientific">Blyttiomyces helicus</name>
    <dbReference type="NCBI Taxonomy" id="388810"/>
    <lineage>
        <taxon>Eukaryota</taxon>
        <taxon>Fungi</taxon>
        <taxon>Fungi incertae sedis</taxon>
        <taxon>Chytridiomycota</taxon>
        <taxon>Chytridiomycota incertae sedis</taxon>
        <taxon>Chytridiomycetes</taxon>
        <taxon>Chytridiomycetes incertae sedis</taxon>
        <taxon>Blyttiomyces</taxon>
    </lineage>
</organism>
<name>A0A4P9W9F5_9FUNG</name>
<evidence type="ECO:0000256" key="1">
    <source>
        <dbReference type="SAM" id="Coils"/>
    </source>
</evidence>
<keyword evidence="1" id="KW-0175">Coiled coil</keyword>
<feature type="coiled-coil region" evidence="1">
    <location>
        <begin position="108"/>
        <end position="164"/>
    </location>
</feature>